<dbReference type="GO" id="GO:0046872">
    <property type="term" value="F:metal ion binding"/>
    <property type="evidence" value="ECO:0007669"/>
    <property type="project" value="UniProtKB-UniRule"/>
</dbReference>
<dbReference type="GO" id="GO:0004222">
    <property type="term" value="F:metalloendopeptidase activity"/>
    <property type="evidence" value="ECO:0007669"/>
    <property type="project" value="InterPro"/>
</dbReference>
<dbReference type="InterPro" id="IPR045666">
    <property type="entry name" value="OpdA_N"/>
</dbReference>
<evidence type="ECO:0000256" key="4">
    <source>
        <dbReference type="ARBA" id="ARBA00022801"/>
    </source>
</evidence>
<accession>A0A6A4XSN0</accession>
<feature type="domain" description="Oligopeptidase A N-terminal" evidence="9">
    <location>
        <begin position="30"/>
        <end position="155"/>
    </location>
</feature>
<dbReference type="Pfam" id="PF19310">
    <property type="entry name" value="TOP_N"/>
    <property type="match status" value="1"/>
</dbReference>
<dbReference type="Gene3D" id="1.10.1370.40">
    <property type="match status" value="1"/>
</dbReference>
<keyword evidence="4 7" id="KW-0378">Hydrolase</keyword>
<dbReference type="InterPro" id="IPR045090">
    <property type="entry name" value="Pept_M3A_M3B"/>
</dbReference>
<name>A0A6A4XSN0_9STRA</name>
<dbReference type="GO" id="GO:0006508">
    <property type="term" value="P:proteolysis"/>
    <property type="evidence" value="ECO:0007669"/>
    <property type="project" value="UniProtKB-KW"/>
</dbReference>
<evidence type="ECO:0000256" key="2">
    <source>
        <dbReference type="ARBA" id="ARBA00022670"/>
    </source>
</evidence>
<organism evidence="10">
    <name type="scientific">Aphanomyces stellatus</name>
    <dbReference type="NCBI Taxonomy" id="120398"/>
    <lineage>
        <taxon>Eukaryota</taxon>
        <taxon>Sar</taxon>
        <taxon>Stramenopiles</taxon>
        <taxon>Oomycota</taxon>
        <taxon>Saprolegniomycetes</taxon>
        <taxon>Saprolegniales</taxon>
        <taxon>Verrucalvaceae</taxon>
        <taxon>Aphanomyces</taxon>
    </lineage>
</organism>
<evidence type="ECO:0000313" key="10">
    <source>
        <dbReference type="EMBL" id="KAF0685949.1"/>
    </source>
</evidence>
<reference evidence="10" key="1">
    <citation type="submission" date="2019-06" db="EMBL/GenBank/DDBJ databases">
        <title>Genomics analysis of Aphanomyces spp. identifies a new class of oomycete effector associated with host adaptation.</title>
        <authorList>
            <person name="Gaulin E."/>
        </authorList>
    </citation>
    <scope>NUCLEOTIDE SEQUENCE</scope>
    <source>
        <strain evidence="10">CBS 578.67</strain>
    </source>
</reference>
<dbReference type="GO" id="GO:0006518">
    <property type="term" value="P:peptide metabolic process"/>
    <property type="evidence" value="ECO:0007669"/>
    <property type="project" value="TreeGrafter"/>
</dbReference>
<dbReference type="InterPro" id="IPR024077">
    <property type="entry name" value="Neurolysin/TOP_dom2"/>
</dbReference>
<keyword evidence="3 7" id="KW-0479">Metal-binding</keyword>
<dbReference type="PANTHER" id="PTHR11804:SF83">
    <property type="entry name" value="LD37516P"/>
    <property type="match status" value="1"/>
</dbReference>
<dbReference type="EMBL" id="VJMH01007023">
    <property type="protein sequence ID" value="KAF0685949.1"/>
    <property type="molecule type" value="Genomic_DNA"/>
</dbReference>
<evidence type="ECO:0000256" key="1">
    <source>
        <dbReference type="ARBA" id="ARBA00006040"/>
    </source>
</evidence>
<protein>
    <submittedName>
        <fullName evidence="10">Uncharacterized protein</fullName>
    </submittedName>
</protein>
<proteinExistence type="inferred from homology"/>
<keyword evidence="6 7" id="KW-0482">Metalloprotease</keyword>
<comment type="cofactor">
    <cofactor evidence="7">
        <name>Zn(2+)</name>
        <dbReference type="ChEBI" id="CHEBI:29105"/>
    </cofactor>
    <text evidence="7">Binds 1 zinc ion.</text>
</comment>
<dbReference type="SUPFAM" id="SSF55486">
    <property type="entry name" value="Metalloproteases ('zincins'), catalytic domain"/>
    <property type="match status" value="1"/>
</dbReference>
<dbReference type="OrthoDB" id="534666at2759"/>
<dbReference type="InterPro" id="IPR001567">
    <property type="entry name" value="Pept_M3A_M3B_dom"/>
</dbReference>
<keyword evidence="5 7" id="KW-0862">Zinc</keyword>
<evidence type="ECO:0000256" key="3">
    <source>
        <dbReference type="ARBA" id="ARBA00022723"/>
    </source>
</evidence>
<keyword evidence="2 7" id="KW-0645">Protease</keyword>
<dbReference type="Gene3D" id="1.10.1370.10">
    <property type="entry name" value="Neurolysin, domain 3"/>
    <property type="match status" value="1"/>
</dbReference>
<comment type="caution">
    <text evidence="10">The sequence shown here is derived from an EMBL/GenBank/DDBJ whole genome shotgun (WGS) entry which is preliminary data.</text>
</comment>
<evidence type="ECO:0000256" key="6">
    <source>
        <dbReference type="ARBA" id="ARBA00023049"/>
    </source>
</evidence>
<dbReference type="Pfam" id="PF01432">
    <property type="entry name" value="Peptidase_M3"/>
    <property type="match status" value="1"/>
</dbReference>
<feature type="non-terminal residue" evidence="10">
    <location>
        <position position="316"/>
    </location>
</feature>
<feature type="domain" description="Peptidase M3A/M3B catalytic" evidence="8">
    <location>
        <begin position="236"/>
        <end position="315"/>
    </location>
</feature>
<evidence type="ECO:0000256" key="5">
    <source>
        <dbReference type="ARBA" id="ARBA00022833"/>
    </source>
</evidence>
<evidence type="ECO:0000259" key="8">
    <source>
        <dbReference type="Pfam" id="PF01432"/>
    </source>
</evidence>
<sequence>MVNPLTRCLEDYALPPYATMCVEDIVPAVRTAIAEMELDLTSVEDDVAASEDLTWESVMDRLEIIDDPLSRLWHIVVHLESVANSAALRAAKATVQTEVIRMESRRAQSTLIFQALERLRGGPAFATYSPEQQRLVEMEIQKATLSGVGLIDNAKDRFNDIHVRLKDVRTQFANNVLDAIQAYELLVYDKSQLAGVSDSILASIAQNAVAAGHRDATAATGPWKLSLETPVYLPIMRTCTNRTLRQELYRAHMTKASASPHDNAPVMVEILQLRRERARLLGFESFAELSLADKMAPSVKAVEAMLQDLVETCLPR</sequence>
<comment type="similarity">
    <text evidence="1 7">Belongs to the peptidase M3 family.</text>
</comment>
<gene>
    <name evidence="10" type="ORF">As57867_022161</name>
</gene>
<evidence type="ECO:0000259" key="9">
    <source>
        <dbReference type="Pfam" id="PF19310"/>
    </source>
</evidence>
<evidence type="ECO:0000256" key="7">
    <source>
        <dbReference type="RuleBase" id="RU003435"/>
    </source>
</evidence>
<dbReference type="AlphaFoldDB" id="A0A6A4XSN0"/>
<dbReference type="PANTHER" id="PTHR11804">
    <property type="entry name" value="PROTEASE M3 THIMET OLIGOPEPTIDASE-RELATED"/>
    <property type="match status" value="1"/>
</dbReference>